<keyword evidence="2" id="KW-1185">Reference proteome</keyword>
<dbReference type="Proteomes" id="UP000233551">
    <property type="component" value="Unassembled WGS sequence"/>
</dbReference>
<sequence>MKFQQGKRPSTWRFMSGHELIWVWMSHFSPDSLPVWFEILASPLQLPITGTVAPRAAPPEPDQFRQRPDRPLSIAKSSVGLAQYKGGVARGATVPVIGSCKGGARVSSRMGRELGEGGDTRTRTRTRFYPNIRTRTNLVTTHKAPRQPHRGVVCLAGIPLTG</sequence>
<protein>
    <submittedName>
        <fullName evidence="1">Uncharacterized protein</fullName>
    </submittedName>
</protein>
<evidence type="ECO:0000313" key="2">
    <source>
        <dbReference type="Proteomes" id="UP000233551"/>
    </source>
</evidence>
<reference evidence="1 2" key="1">
    <citation type="submission" date="2017-11" db="EMBL/GenBank/DDBJ databases">
        <title>De-novo sequencing of pomegranate (Punica granatum L.) genome.</title>
        <authorList>
            <person name="Akparov Z."/>
            <person name="Amiraslanov A."/>
            <person name="Hajiyeva S."/>
            <person name="Abbasov M."/>
            <person name="Kaur K."/>
            <person name="Hamwieh A."/>
            <person name="Solovyev V."/>
            <person name="Salamov A."/>
            <person name="Braich B."/>
            <person name="Kosarev P."/>
            <person name="Mahmoud A."/>
            <person name="Hajiyev E."/>
            <person name="Babayeva S."/>
            <person name="Izzatullayeva V."/>
            <person name="Mammadov A."/>
            <person name="Mammadov A."/>
            <person name="Sharifova S."/>
            <person name="Ojaghi J."/>
            <person name="Eynullazada K."/>
            <person name="Bayramov B."/>
            <person name="Abdulazimova A."/>
            <person name="Shahmuradov I."/>
        </authorList>
    </citation>
    <scope>NUCLEOTIDE SEQUENCE [LARGE SCALE GENOMIC DNA]</scope>
    <source>
        <strain evidence="2">cv. AG2017</strain>
        <tissue evidence="1">Leaf</tissue>
    </source>
</reference>
<gene>
    <name evidence="1" type="ORF">CRG98_042058</name>
</gene>
<name>A0A2I0I0Q5_PUNGR</name>
<organism evidence="1 2">
    <name type="scientific">Punica granatum</name>
    <name type="common">Pomegranate</name>
    <dbReference type="NCBI Taxonomy" id="22663"/>
    <lineage>
        <taxon>Eukaryota</taxon>
        <taxon>Viridiplantae</taxon>
        <taxon>Streptophyta</taxon>
        <taxon>Embryophyta</taxon>
        <taxon>Tracheophyta</taxon>
        <taxon>Spermatophyta</taxon>
        <taxon>Magnoliopsida</taxon>
        <taxon>eudicotyledons</taxon>
        <taxon>Gunneridae</taxon>
        <taxon>Pentapetalae</taxon>
        <taxon>rosids</taxon>
        <taxon>malvids</taxon>
        <taxon>Myrtales</taxon>
        <taxon>Lythraceae</taxon>
        <taxon>Punica</taxon>
    </lineage>
</organism>
<dbReference type="AlphaFoldDB" id="A0A2I0I0Q5"/>
<comment type="caution">
    <text evidence="1">The sequence shown here is derived from an EMBL/GenBank/DDBJ whole genome shotgun (WGS) entry which is preliminary data.</text>
</comment>
<dbReference type="EMBL" id="PGOL01004351">
    <property type="protein sequence ID" value="PKI37545.1"/>
    <property type="molecule type" value="Genomic_DNA"/>
</dbReference>
<accession>A0A2I0I0Q5</accession>
<proteinExistence type="predicted"/>
<evidence type="ECO:0000313" key="1">
    <source>
        <dbReference type="EMBL" id="PKI37545.1"/>
    </source>
</evidence>